<dbReference type="InterPro" id="IPR001613">
    <property type="entry name" value="Flavin_amine_oxidase"/>
</dbReference>
<keyword evidence="9" id="KW-0812">Transmembrane</keyword>
<dbReference type="EMBL" id="JANRMI010000002">
    <property type="protein sequence ID" value="MDG0816054.1"/>
    <property type="molecule type" value="Genomic_DNA"/>
</dbReference>
<comment type="caution">
    <text evidence="11">The sequence shown here is derived from an EMBL/GenBank/DDBJ whole genome shotgun (WGS) entry which is preliminary data.</text>
</comment>
<dbReference type="SUPFAM" id="SSF54373">
    <property type="entry name" value="FAD-linked reductases, C-terminal domain"/>
    <property type="match status" value="1"/>
</dbReference>
<evidence type="ECO:0000256" key="1">
    <source>
        <dbReference type="ARBA" id="ARBA00001974"/>
    </source>
</evidence>
<accession>A0ABT6DHR9</accession>
<evidence type="ECO:0000256" key="9">
    <source>
        <dbReference type="SAM" id="Phobius"/>
    </source>
</evidence>
<dbReference type="InterPro" id="IPR050281">
    <property type="entry name" value="Flavin_monoamine_oxidase"/>
</dbReference>
<dbReference type="Gene3D" id="1.10.405.10">
    <property type="entry name" value="Guanine Nucleotide Dissociation Inhibitor, domain 1"/>
    <property type="match status" value="1"/>
</dbReference>
<keyword evidence="9" id="KW-0472">Membrane</keyword>
<dbReference type="SUPFAM" id="SSF51905">
    <property type="entry name" value="FAD/NAD(P)-binding domain"/>
    <property type="match status" value="1"/>
</dbReference>
<comment type="cofactor">
    <cofactor evidence="1">
        <name>FAD</name>
        <dbReference type="ChEBI" id="CHEBI:57692"/>
    </cofactor>
</comment>
<dbReference type="PANTHER" id="PTHR10742">
    <property type="entry name" value="FLAVIN MONOAMINE OXIDASE"/>
    <property type="match status" value="1"/>
</dbReference>
<name>A0ABT6DHR9_9BACT</name>
<evidence type="ECO:0000256" key="7">
    <source>
        <dbReference type="ARBA" id="ARBA00023070"/>
    </source>
</evidence>
<dbReference type="InterPro" id="IPR006311">
    <property type="entry name" value="TAT_signal"/>
</dbReference>
<dbReference type="PRINTS" id="PR00757">
    <property type="entry name" value="AMINEOXDASEF"/>
</dbReference>
<comment type="pathway">
    <text evidence="2">Plant hormone metabolism; auxin biosynthesis.</text>
</comment>
<evidence type="ECO:0000256" key="6">
    <source>
        <dbReference type="ARBA" id="ARBA00023002"/>
    </source>
</evidence>
<evidence type="ECO:0000256" key="2">
    <source>
        <dbReference type="ARBA" id="ARBA00004814"/>
    </source>
</evidence>
<dbReference type="Gene3D" id="3.50.50.60">
    <property type="entry name" value="FAD/NAD(P)-binding domain"/>
    <property type="match status" value="1"/>
</dbReference>
<dbReference type="RefSeq" id="WP_277577532.1">
    <property type="nucleotide sequence ID" value="NZ_JANRMI010000002.1"/>
</dbReference>
<dbReference type="InterPro" id="IPR002937">
    <property type="entry name" value="Amino_oxidase"/>
</dbReference>
<dbReference type="PROSITE" id="PS51257">
    <property type="entry name" value="PROKAR_LIPOPROTEIN"/>
    <property type="match status" value="1"/>
</dbReference>
<evidence type="ECO:0000256" key="8">
    <source>
        <dbReference type="ARBA" id="ARBA00047321"/>
    </source>
</evidence>
<comment type="similarity">
    <text evidence="3">Belongs to the tryptophan 2-monooxygenase family.</text>
</comment>
<protein>
    <recommendedName>
        <fullName evidence="5">Tryptophan 2-monooxygenase</fullName>
        <ecNumber evidence="4">1.13.12.3</ecNumber>
    </recommendedName>
</protein>
<evidence type="ECO:0000256" key="5">
    <source>
        <dbReference type="ARBA" id="ARBA00017871"/>
    </source>
</evidence>
<comment type="catalytic activity">
    <reaction evidence="8">
        <text>L-tryptophan + O2 = indole-3-acetamide + CO2 + H2O</text>
        <dbReference type="Rhea" id="RHEA:16165"/>
        <dbReference type="ChEBI" id="CHEBI:15377"/>
        <dbReference type="ChEBI" id="CHEBI:15379"/>
        <dbReference type="ChEBI" id="CHEBI:16031"/>
        <dbReference type="ChEBI" id="CHEBI:16526"/>
        <dbReference type="ChEBI" id="CHEBI:57912"/>
        <dbReference type="EC" id="1.13.12.3"/>
    </reaction>
</comment>
<dbReference type="PANTHER" id="PTHR10742:SF410">
    <property type="entry name" value="LYSINE-SPECIFIC HISTONE DEMETHYLASE 2"/>
    <property type="match status" value="1"/>
</dbReference>
<organism evidence="11 12">
    <name type="scientific">Bdellovibrio svalbardensis</name>
    <dbReference type="NCBI Taxonomy" id="2972972"/>
    <lineage>
        <taxon>Bacteria</taxon>
        <taxon>Pseudomonadati</taxon>
        <taxon>Bdellovibrionota</taxon>
        <taxon>Bdellovibrionia</taxon>
        <taxon>Bdellovibrionales</taxon>
        <taxon>Pseudobdellovibrionaceae</taxon>
        <taxon>Bdellovibrio</taxon>
    </lineage>
</organism>
<evidence type="ECO:0000259" key="10">
    <source>
        <dbReference type="Pfam" id="PF01593"/>
    </source>
</evidence>
<evidence type="ECO:0000313" key="11">
    <source>
        <dbReference type="EMBL" id="MDG0816054.1"/>
    </source>
</evidence>
<dbReference type="EC" id="1.13.12.3" evidence="4"/>
<gene>
    <name evidence="11" type="ORF">NWE73_06750</name>
</gene>
<evidence type="ECO:0000313" key="12">
    <source>
        <dbReference type="Proteomes" id="UP001152321"/>
    </source>
</evidence>
<dbReference type="Gene3D" id="3.90.660.10">
    <property type="match status" value="1"/>
</dbReference>
<keyword evidence="6" id="KW-0560">Oxidoreductase</keyword>
<proteinExistence type="inferred from homology"/>
<dbReference type="Proteomes" id="UP001152321">
    <property type="component" value="Unassembled WGS sequence"/>
</dbReference>
<keyword evidence="7" id="KW-0073">Auxin biosynthesis</keyword>
<dbReference type="InterPro" id="IPR036188">
    <property type="entry name" value="FAD/NAD-bd_sf"/>
</dbReference>
<keyword evidence="9" id="KW-1133">Transmembrane helix</keyword>
<feature type="transmembrane region" description="Helical" evidence="9">
    <location>
        <begin position="45"/>
        <end position="61"/>
    </location>
</feature>
<dbReference type="PROSITE" id="PS51318">
    <property type="entry name" value="TAT"/>
    <property type="match status" value="1"/>
</dbReference>
<feature type="domain" description="Amine oxidase" evidence="10">
    <location>
        <begin position="53"/>
        <end position="499"/>
    </location>
</feature>
<evidence type="ECO:0000256" key="4">
    <source>
        <dbReference type="ARBA" id="ARBA00012535"/>
    </source>
</evidence>
<dbReference type="Pfam" id="PF01593">
    <property type="entry name" value="Amino_oxidase"/>
    <property type="match status" value="1"/>
</dbReference>
<sequence>MAKSSFTRREFLKVSALSSTAVALGGCASLDRLFMGDKRDLANEVIILGAGAAGLAAAYSLKKKKIPFRIFEASSRVGGRVQSISVFPEGGPVAELGAEFFEESHQSIFTLAKDLNLDVRQVKSTPGLEAHMFSFNGQIYQVKDLVPRMKTLQAPLRRVRADLYRQQDVTLTYKNSLQYERSTYYDSLSLKDLLNLWKSEVDPLILELIEAQAIARFGVDAESQSSIHFLETLDAEGSSLLSGRNTFRMEGGLNRLISTLQGRVAGVVPDYILKTNHVLTDLSEKKDVFTLTFQTPKGKETYTTKNVICTIPFSKLREVNGLQEIGFSNLKKEAILTQAYATHSKGVLAFNETFWRKKSGKTPGNVGNFTGDFVTQKFWDSGRAQEGTQGLLTFQRGGKSGAETGGNAAAVAKADLSLFYADLGSKQVLNSEVINWSLKPWALGSMAYFKKGQYMRYKGVAGEPEFGGRFLFAGEHTSLKFAGTLHGAIESGLQAAAAISI</sequence>
<evidence type="ECO:0000256" key="3">
    <source>
        <dbReference type="ARBA" id="ARBA00005833"/>
    </source>
</evidence>
<reference evidence="11" key="1">
    <citation type="submission" date="2022-08" db="EMBL/GenBank/DDBJ databases">
        <title>Novel Bdellovibrio Species Isolated from Svalbard: Designation Bdellovibrio svalbardensis.</title>
        <authorList>
            <person name="Mitchell R.J."/>
            <person name="Choi S.Y."/>
        </authorList>
    </citation>
    <scope>NUCLEOTIDE SEQUENCE</scope>
    <source>
        <strain evidence="11">PAP01</strain>
    </source>
</reference>
<keyword evidence="12" id="KW-1185">Reference proteome</keyword>